<keyword evidence="7" id="KW-1185">Reference proteome</keyword>
<accession>A0A8H3V812</accession>
<protein>
    <recommendedName>
        <fullName evidence="3">C2H2-type domain-containing protein</fullName>
    </recommendedName>
</protein>
<dbReference type="GO" id="GO:0008270">
    <property type="term" value="F:zinc ion binding"/>
    <property type="evidence" value="ECO:0007669"/>
    <property type="project" value="UniProtKB-KW"/>
</dbReference>
<keyword evidence="1" id="KW-0479">Metal-binding</keyword>
<dbReference type="Proteomes" id="UP000490939">
    <property type="component" value="Unassembled WGS sequence"/>
</dbReference>
<dbReference type="PROSITE" id="PS50157">
    <property type="entry name" value="ZINC_FINGER_C2H2_2"/>
    <property type="match status" value="1"/>
</dbReference>
<proteinExistence type="predicted"/>
<dbReference type="PROSITE" id="PS00028">
    <property type="entry name" value="ZINC_FINGER_C2H2_1"/>
    <property type="match status" value="1"/>
</dbReference>
<feature type="compositionally biased region" description="Low complexity" evidence="2">
    <location>
        <begin position="128"/>
        <end position="140"/>
    </location>
</feature>
<feature type="region of interest" description="Disordered" evidence="2">
    <location>
        <begin position="435"/>
        <end position="459"/>
    </location>
</feature>
<evidence type="ECO:0000313" key="4">
    <source>
        <dbReference type="EMBL" id="KAE9978336.1"/>
    </source>
</evidence>
<feature type="compositionally biased region" description="Polar residues" evidence="2">
    <location>
        <begin position="435"/>
        <end position="456"/>
    </location>
</feature>
<dbReference type="PANTHER" id="PTHR38166:SF1">
    <property type="entry name" value="C2H2-TYPE DOMAIN-CONTAINING PROTEIN"/>
    <property type="match status" value="1"/>
</dbReference>
<dbReference type="AlphaFoldDB" id="A0A8H3V812"/>
<evidence type="ECO:0000259" key="3">
    <source>
        <dbReference type="PROSITE" id="PS50157"/>
    </source>
</evidence>
<feature type="domain" description="C2H2-type" evidence="3">
    <location>
        <begin position="60"/>
        <end position="90"/>
    </location>
</feature>
<comment type="caution">
    <text evidence="5">The sequence shown here is derived from an EMBL/GenBank/DDBJ whole genome shotgun (WGS) entry which is preliminary data.</text>
</comment>
<keyword evidence="1" id="KW-0862">Zinc</keyword>
<organism evidence="5 7">
    <name type="scientific">Venturia inaequalis</name>
    <name type="common">Apple scab fungus</name>
    <dbReference type="NCBI Taxonomy" id="5025"/>
    <lineage>
        <taxon>Eukaryota</taxon>
        <taxon>Fungi</taxon>
        <taxon>Dikarya</taxon>
        <taxon>Ascomycota</taxon>
        <taxon>Pezizomycotina</taxon>
        <taxon>Dothideomycetes</taxon>
        <taxon>Pleosporomycetidae</taxon>
        <taxon>Venturiales</taxon>
        <taxon>Venturiaceae</taxon>
        <taxon>Venturia</taxon>
    </lineage>
</organism>
<sequence>MNSDAPSLTISSRNGGINGQHRQLWLRGHSCAPSIDSVQNGSASRRPSESRASVVSEFEYVCPHARCAQSFITISRLQQHYTERHASRVGAFDNPMTEPSYAQLGLQRHHETPPRLPQSRSAIKSLISLPSSTSSGSSAECDSDSDFTDEEDGVGGSSRHEVSSSVKKMIKYLLCKVQWHLYSSSVIHCASPSLATSDPTAIGDPAAYLDSPSLSARSKRRASIHSELEMNDDEHPKKRRKVKTCGNADSIILCRFACPFYKHDSQRYGSRRSCSGPGWPTVHKMKEHLYRAHAEPIQCPRCYVVVDTDADLRDHIRGEPCLVAKPQLMEGITREQLKTLRKRAAPCRLEEDKWMDIYRLQFPSVLTADLPSPYYDREMPTERSRQFRRDLLKSIRSELFSAARRATGQVEEHLLQIVAGIIQQCQRQLISSRKATVKTTPDQKPQMSPRQHSVTIGSHPPEYHKPPLLQNGLLDSDIFFPGFTNDELYHVDWNTLFADPLNDIPSLSSAIANSQLLSHSSTSREVQMSG</sequence>
<dbReference type="PANTHER" id="PTHR38166">
    <property type="entry name" value="C2H2-TYPE DOMAIN-CONTAINING PROTEIN-RELATED"/>
    <property type="match status" value="1"/>
</dbReference>
<dbReference type="EMBL" id="WNWS01000137">
    <property type="protein sequence ID" value="KAE9978336.1"/>
    <property type="molecule type" value="Genomic_DNA"/>
</dbReference>
<dbReference type="OrthoDB" id="4738706at2759"/>
<feature type="compositionally biased region" description="Acidic residues" evidence="2">
    <location>
        <begin position="141"/>
        <end position="153"/>
    </location>
</feature>
<dbReference type="EMBL" id="WNWR01000334">
    <property type="protein sequence ID" value="KAE9982717.1"/>
    <property type="molecule type" value="Genomic_DNA"/>
</dbReference>
<dbReference type="InterPro" id="IPR013087">
    <property type="entry name" value="Znf_C2H2_type"/>
</dbReference>
<name>A0A8H3V812_VENIN</name>
<reference evidence="5 7" key="1">
    <citation type="submission" date="2019-07" db="EMBL/GenBank/DDBJ databases">
        <title>Venturia inaequalis Genome Resource.</title>
        <authorList>
            <person name="Lichtner F.J."/>
        </authorList>
    </citation>
    <scope>NUCLEOTIDE SEQUENCE [LARGE SCALE GENOMIC DNA]</scope>
    <source>
        <strain evidence="4 6">120213</strain>
        <strain evidence="5 7">DMI_063113</strain>
    </source>
</reference>
<evidence type="ECO:0000313" key="6">
    <source>
        <dbReference type="Proteomes" id="UP000447873"/>
    </source>
</evidence>
<dbReference type="Proteomes" id="UP000447873">
    <property type="component" value="Unassembled WGS sequence"/>
</dbReference>
<feature type="region of interest" description="Disordered" evidence="2">
    <location>
        <begin position="128"/>
        <end position="161"/>
    </location>
</feature>
<keyword evidence="1" id="KW-0863">Zinc-finger</keyword>
<gene>
    <name evidence="5" type="ORF">EG327_005769</name>
    <name evidence="4" type="ORF">EG328_001510</name>
</gene>
<evidence type="ECO:0000256" key="2">
    <source>
        <dbReference type="SAM" id="MobiDB-lite"/>
    </source>
</evidence>
<evidence type="ECO:0000313" key="7">
    <source>
        <dbReference type="Proteomes" id="UP000490939"/>
    </source>
</evidence>
<evidence type="ECO:0000256" key="1">
    <source>
        <dbReference type="PROSITE-ProRule" id="PRU00042"/>
    </source>
</evidence>
<evidence type="ECO:0000313" key="5">
    <source>
        <dbReference type="EMBL" id="KAE9982717.1"/>
    </source>
</evidence>